<reference evidence="1 2" key="1">
    <citation type="submission" date="2021-09" db="EMBL/GenBank/DDBJ databases">
        <title>Genomic insights and catalytic innovation underlie evolution of tropane alkaloids biosynthesis.</title>
        <authorList>
            <person name="Wang Y.-J."/>
            <person name="Tian T."/>
            <person name="Huang J.-P."/>
            <person name="Huang S.-X."/>
        </authorList>
    </citation>
    <scope>NUCLEOTIDE SEQUENCE [LARGE SCALE GENOMIC DNA]</scope>
    <source>
        <strain evidence="1">KIB-2018</strain>
        <tissue evidence="1">Leaf</tissue>
    </source>
</reference>
<accession>A0AAV8TME6</accession>
<evidence type="ECO:0000313" key="2">
    <source>
        <dbReference type="Proteomes" id="UP001159364"/>
    </source>
</evidence>
<evidence type="ECO:0000313" key="1">
    <source>
        <dbReference type="EMBL" id="KAJ8767378.1"/>
    </source>
</evidence>
<dbReference type="Proteomes" id="UP001159364">
    <property type="component" value="Linkage Group LG04"/>
</dbReference>
<gene>
    <name evidence="1" type="ORF">K2173_017422</name>
</gene>
<sequence length="181" mass="19600">MQRIGYVKICIEIQKNFSLPNYLSVMRFGDSGALEKVEIPVTYPWKPNNSIKKWLPTGKKKFATDWHDKLVGTDSTITDLASGFNSIEDNVQGVTSPTAPFPSTIEVLPMDFIAPNPSGFDPKAGNIRIEKSPNSTADLPTNKVVPTAIVTLAADIVPSPCHTFCPTLDALDDQHTGAVSG</sequence>
<name>A0AAV8TME6_9ROSI</name>
<dbReference type="AlphaFoldDB" id="A0AAV8TME6"/>
<proteinExistence type="predicted"/>
<organism evidence="1 2">
    <name type="scientific">Erythroxylum novogranatense</name>
    <dbReference type="NCBI Taxonomy" id="1862640"/>
    <lineage>
        <taxon>Eukaryota</taxon>
        <taxon>Viridiplantae</taxon>
        <taxon>Streptophyta</taxon>
        <taxon>Embryophyta</taxon>
        <taxon>Tracheophyta</taxon>
        <taxon>Spermatophyta</taxon>
        <taxon>Magnoliopsida</taxon>
        <taxon>eudicotyledons</taxon>
        <taxon>Gunneridae</taxon>
        <taxon>Pentapetalae</taxon>
        <taxon>rosids</taxon>
        <taxon>fabids</taxon>
        <taxon>Malpighiales</taxon>
        <taxon>Erythroxylaceae</taxon>
        <taxon>Erythroxylum</taxon>
    </lineage>
</organism>
<keyword evidence="2" id="KW-1185">Reference proteome</keyword>
<dbReference type="EMBL" id="JAIWQS010000004">
    <property type="protein sequence ID" value="KAJ8767378.1"/>
    <property type="molecule type" value="Genomic_DNA"/>
</dbReference>
<comment type="caution">
    <text evidence="1">The sequence shown here is derived from an EMBL/GenBank/DDBJ whole genome shotgun (WGS) entry which is preliminary data.</text>
</comment>
<protein>
    <submittedName>
        <fullName evidence="1">Uncharacterized protein</fullName>
    </submittedName>
</protein>